<accession>A0ABV0FLF4</accession>
<reference evidence="13 14" key="1">
    <citation type="submission" date="2024-05" db="EMBL/GenBank/DDBJ databases">
        <title>Genome sequencing of Marine Estuary Bacteria, Shewanella vesiculosa and S. baltica, and Pseudomonas syringae.</title>
        <authorList>
            <person name="Gurung A."/>
            <person name="Maclea K.S."/>
        </authorList>
    </citation>
    <scope>NUCLEOTIDE SEQUENCE [LARGE SCALE GENOMIC DNA]</scope>
    <source>
        <strain evidence="13 14">1A</strain>
    </source>
</reference>
<evidence type="ECO:0000256" key="8">
    <source>
        <dbReference type="ARBA" id="ARBA00034808"/>
    </source>
</evidence>
<keyword evidence="3 10" id="KW-0378">Hydrolase</keyword>
<dbReference type="PANTHER" id="PTHR11070:SF63">
    <property type="entry name" value="DNA HELICASE IV"/>
    <property type="match status" value="1"/>
</dbReference>
<evidence type="ECO:0000256" key="6">
    <source>
        <dbReference type="ARBA" id="ARBA00023235"/>
    </source>
</evidence>
<dbReference type="Gene3D" id="3.40.91.30">
    <property type="match status" value="1"/>
</dbReference>
<dbReference type="PANTHER" id="PTHR11070">
    <property type="entry name" value="UVRD / RECB / PCRA DNA HELICASE FAMILY MEMBER"/>
    <property type="match status" value="1"/>
</dbReference>
<dbReference type="RefSeq" id="WP_347689724.1">
    <property type="nucleotide sequence ID" value="NZ_JBDPZN010000001.1"/>
</dbReference>
<dbReference type="InterPro" id="IPR014017">
    <property type="entry name" value="DNA_helicase_UvrD-like_C"/>
</dbReference>
<name>A0ABV0FLF4_9GAMM</name>
<comment type="catalytic activity">
    <reaction evidence="9">
        <text>ATP + H2O = ADP + phosphate + H(+)</text>
        <dbReference type="Rhea" id="RHEA:13065"/>
        <dbReference type="ChEBI" id="CHEBI:15377"/>
        <dbReference type="ChEBI" id="CHEBI:15378"/>
        <dbReference type="ChEBI" id="CHEBI:30616"/>
        <dbReference type="ChEBI" id="CHEBI:43474"/>
        <dbReference type="ChEBI" id="CHEBI:456216"/>
        <dbReference type="EC" id="5.6.2.4"/>
    </reaction>
</comment>
<dbReference type="Gene3D" id="3.40.50.300">
    <property type="entry name" value="P-loop containing nucleotide triphosphate hydrolases"/>
    <property type="match status" value="3"/>
</dbReference>
<keyword evidence="4 10" id="KW-0347">Helicase</keyword>
<dbReference type="InterPro" id="IPR014016">
    <property type="entry name" value="UvrD-like_ATP-bd"/>
</dbReference>
<dbReference type="SUPFAM" id="SSF52540">
    <property type="entry name" value="P-loop containing nucleoside triphosphate hydrolases"/>
    <property type="match status" value="1"/>
</dbReference>
<feature type="binding site" evidence="10">
    <location>
        <begin position="224"/>
        <end position="231"/>
    </location>
    <ligand>
        <name>ATP</name>
        <dbReference type="ChEBI" id="CHEBI:30616"/>
    </ligand>
</feature>
<proteinExistence type="inferred from homology"/>
<keyword evidence="6" id="KW-0413">Isomerase</keyword>
<dbReference type="Gene3D" id="3.30.65.10">
    <property type="entry name" value="Bacterial Topoisomerase I, domain 1"/>
    <property type="match status" value="2"/>
</dbReference>
<dbReference type="PROSITE" id="PS51198">
    <property type="entry name" value="UVRD_HELICASE_ATP_BIND"/>
    <property type="match status" value="1"/>
</dbReference>
<evidence type="ECO:0000256" key="2">
    <source>
        <dbReference type="ARBA" id="ARBA00022741"/>
    </source>
</evidence>
<comment type="caution">
    <text evidence="13">The sequence shown here is derived from an EMBL/GenBank/DDBJ whole genome shotgun (WGS) entry which is preliminary data.</text>
</comment>
<comment type="similarity">
    <text evidence="1">Belongs to the helicase family. UvrD subfamily.</text>
</comment>
<evidence type="ECO:0000256" key="5">
    <source>
        <dbReference type="ARBA" id="ARBA00022840"/>
    </source>
</evidence>
<sequence length="1021" mass="116256">MSAQYSVNPIPHSWFGHLYHRNANALEITAEGISFVPTQSLFLSRLPLTNLEHVSWQQLDHPPLFSASLLGSLLSFTASGVSYQIPFLSYFARSHFKHQVELLWALSHEQALYDLIARIEKAISKRYLRQSLLAKMSSRIAREYRRWFPWSASVELPPKTRAALTQLHHFYHWKNAHVEHLREDYIQSQLVAFADFFDSVESNPLTDKQRRACIIDDDNNLLLAGAGTGKTSVMVGRAGYLVASGQAKADDILLLAYGTKAAKEMDLRIKHKLGTADIKASTFHSLGLKIITEVEGVKPSLSAWVNDEPAKDKWVHDRLETLIENESYRKHLFDYFSRYYYVEKSPFEFSTEGEYFEYLHDNDIRSLKGERVKSFGELYIANWLFSNGIEYQYEAKYEYDVSTLEFRQYQPDFYLPQYNVYIEYYGIDSANNTAPYIDNAAYLASMAWKRQLHQKQQTNCIELFYYQHKKNQLINKLEQALTVFKVNYSPLPDDAILATLYELGRVTELAKLFSQLIGLYKAACVDKTGLQRIFSQAADPQQARKAFQLLQPILQLYQEYLSATGDIDFEDMIAKALAYLQSGQYVSPWRYIMVDEFQDISEPRARLVRALRDSRSKTSSSETSLFCVGDDWQAIYRFSGADVSLTTQFAQYFGQTSETHLDLTFRFNNRIGEVASAFVTKNPHQLNKEVHSLIQVVDPAISILRRGVNERARQDEPSANALVQALNALSVHVAKASATSTTEPSTKSITKPTVYLLARFWFQLPDKDLLRQLNAQYPMLSIECLSFHASKGKEADYVVILGLTQGIHGFPSQKITPPLLDAFLPQAEAFQFAEERRLFYVALTRAKHRVYVLADMTNVSPFVVELIQQPYNVELNEFSTSLVQTLFEQIKCARCTTGTLTARTGKFSSFLSCSHFPLCDHQEAGCDLCGSPMTRKRTNGFAVCLDEHCGHIAPLCNLCGADMSLRESARGTFWGCKNYRGNSVPSCSNTIDTATISFKSKPHQKLKQPRDTTLPKPRQKV</sequence>
<evidence type="ECO:0000259" key="12">
    <source>
        <dbReference type="PROSITE" id="PS51198"/>
    </source>
</evidence>
<evidence type="ECO:0000256" key="4">
    <source>
        <dbReference type="ARBA" id="ARBA00022806"/>
    </source>
</evidence>
<keyword evidence="14" id="KW-1185">Reference proteome</keyword>
<feature type="region of interest" description="Disordered" evidence="11">
    <location>
        <begin position="1000"/>
        <end position="1021"/>
    </location>
</feature>
<evidence type="ECO:0000256" key="10">
    <source>
        <dbReference type="PROSITE-ProRule" id="PRU00560"/>
    </source>
</evidence>
<gene>
    <name evidence="13" type="ORF">ABHN84_05095</name>
</gene>
<protein>
    <recommendedName>
        <fullName evidence="8">DNA 3'-5' helicase</fullName>
        <ecNumber evidence="8">5.6.2.4</ecNumber>
    </recommendedName>
</protein>
<organism evidence="13 14">
    <name type="scientific">Shewanella vesiculosa</name>
    <dbReference type="NCBI Taxonomy" id="518738"/>
    <lineage>
        <taxon>Bacteria</taxon>
        <taxon>Pseudomonadati</taxon>
        <taxon>Pseudomonadota</taxon>
        <taxon>Gammaproteobacteria</taxon>
        <taxon>Alteromonadales</taxon>
        <taxon>Shewanellaceae</taxon>
        <taxon>Shewanella</taxon>
    </lineage>
</organism>
<dbReference type="Pfam" id="PF00580">
    <property type="entry name" value="UvrD-helicase"/>
    <property type="match status" value="1"/>
</dbReference>
<dbReference type="InterPro" id="IPR013498">
    <property type="entry name" value="Topo_IA_Znf"/>
</dbReference>
<dbReference type="Proteomes" id="UP001477278">
    <property type="component" value="Unassembled WGS sequence"/>
</dbReference>
<evidence type="ECO:0000256" key="11">
    <source>
        <dbReference type="SAM" id="MobiDB-lite"/>
    </source>
</evidence>
<dbReference type="InterPro" id="IPR013986">
    <property type="entry name" value="DExx_box_DNA_helicase_dom_sf"/>
</dbReference>
<evidence type="ECO:0000313" key="14">
    <source>
        <dbReference type="Proteomes" id="UP001477278"/>
    </source>
</evidence>
<feature type="domain" description="UvrD-like helicase ATP-binding" evidence="12">
    <location>
        <begin position="203"/>
        <end position="668"/>
    </location>
</feature>
<dbReference type="InterPro" id="IPR027417">
    <property type="entry name" value="P-loop_NTPase"/>
</dbReference>
<evidence type="ECO:0000256" key="1">
    <source>
        <dbReference type="ARBA" id="ARBA00009922"/>
    </source>
</evidence>
<evidence type="ECO:0000256" key="9">
    <source>
        <dbReference type="ARBA" id="ARBA00048988"/>
    </source>
</evidence>
<dbReference type="EC" id="5.6.2.4" evidence="8"/>
<dbReference type="Pfam" id="PF01396">
    <property type="entry name" value="Zn_ribbon_Top1"/>
    <property type="match status" value="2"/>
</dbReference>
<dbReference type="Gene3D" id="1.10.10.160">
    <property type="match status" value="1"/>
</dbReference>
<dbReference type="InterPro" id="IPR000212">
    <property type="entry name" value="DNA_helicase_UvrD/REP"/>
</dbReference>
<comment type="catalytic activity">
    <reaction evidence="7">
        <text>Couples ATP hydrolysis with the unwinding of duplex DNA by translocating in the 3'-5' direction.</text>
        <dbReference type="EC" id="5.6.2.4"/>
    </reaction>
</comment>
<keyword evidence="5 10" id="KW-0067">ATP-binding</keyword>
<dbReference type="EMBL" id="JBDPZN010000001">
    <property type="protein sequence ID" value="MEO3681668.1"/>
    <property type="molecule type" value="Genomic_DNA"/>
</dbReference>
<dbReference type="Pfam" id="PF13361">
    <property type="entry name" value="UvrD_C"/>
    <property type="match status" value="1"/>
</dbReference>
<evidence type="ECO:0000256" key="7">
    <source>
        <dbReference type="ARBA" id="ARBA00034617"/>
    </source>
</evidence>
<evidence type="ECO:0000313" key="13">
    <source>
        <dbReference type="EMBL" id="MEO3681668.1"/>
    </source>
</evidence>
<evidence type="ECO:0000256" key="3">
    <source>
        <dbReference type="ARBA" id="ARBA00022801"/>
    </source>
</evidence>
<keyword evidence="2 10" id="KW-0547">Nucleotide-binding</keyword>